<dbReference type="SUPFAM" id="SSF55464">
    <property type="entry name" value="Origin of replication-binding domain, RBD-like"/>
    <property type="match status" value="1"/>
</dbReference>
<dbReference type="Pfam" id="PF00799">
    <property type="entry name" value="Gemini_AL1"/>
    <property type="match status" value="1"/>
</dbReference>
<comment type="similarity">
    <text evidence="1">Belongs to the short-chain dehydrogenases/reductases (SDR) family.</text>
</comment>
<dbReference type="Gene3D" id="3.40.1310.20">
    <property type="match status" value="1"/>
</dbReference>
<dbReference type="InterPro" id="IPR036291">
    <property type="entry name" value="NAD(P)-bd_dom_sf"/>
</dbReference>
<accession>A0A6A4LHG2</accession>
<keyword evidence="3" id="KW-0548">Nucleotidyltransferase</keyword>
<organism evidence="13 14">
    <name type="scientific">Rhododendron williamsianum</name>
    <dbReference type="NCBI Taxonomy" id="262921"/>
    <lineage>
        <taxon>Eukaryota</taxon>
        <taxon>Viridiplantae</taxon>
        <taxon>Streptophyta</taxon>
        <taxon>Embryophyta</taxon>
        <taxon>Tracheophyta</taxon>
        <taxon>Spermatophyta</taxon>
        <taxon>Magnoliopsida</taxon>
        <taxon>eudicotyledons</taxon>
        <taxon>Gunneridae</taxon>
        <taxon>Pentapetalae</taxon>
        <taxon>asterids</taxon>
        <taxon>Ericales</taxon>
        <taxon>Ericaceae</taxon>
        <taxon>Ericoideae</taxon>
        <taxon>Rhodoreae</taxon>
        <taxon>Rhododendron</taxon>
    </lineage>
</organism>
<evidence type="ECO:0000256" key="5">
    <source>
        <dbReference type="ARBA" id="ARBA00022722"/>
    </source>
</evidence>
<dbReference type="InterPro" id="IPR022692">
    <property type="entry name" value="Gemini_AL1_REP_central"/>
</dbReference>
<proteinExistence type="inferred from homology"/>
<evidence type="ECO:0000256" key="4">
    <source>
        <dbReference type="ARBA" id="ARBA00022705"/>
    </source>
</evidence>
<dbReference type="GO" id="GO:0006260">
    <property type="term" value="P:DNA replication"/>
    <property type="evidence" value="ECO:0007669"/>
    <property type="project" value="UniProtKB-KW"/>
</dbReference>
<evidence type="ECO:0000256" key="11">
    <source>
        <dbReference type="ARBA" id="ARBA00023125"/>
    </source>
</evidence>
<evidence type="ECO:0000256" key="2">
    <source>
        <dbReference type="ARBA" id="ARBA00022679"/>
    </source>
</evidence>
<dbReference type="SUPFAM" id="SSF51735">
    <property type="entry name" value="NAD(P)-binding Rossmann-fold domains"/>
    <property type="match status" value="1"/>
</dbReference>
<keyword evidence="7" id="KW-0547">Nucleotide-binding</keyword>
<comment type="caution">
    <text evidence="13">The sequence shown here is derived from an EMBL/GenBank/DDBJ whole genome shotgun (WGS) entry which is preliminary data.</text>
</comment>
<evidence type="ECO:0000256" key="1">
    <source>
        <dbReference type="ARBA" id="ARBA00006484"/>
    </source>
</evidence>
<evidence type="ECO:0000256" key="7">
    <source>
        <dbReference type="ARBA" id="ARBA00022741"/>
    </source>
</evidence>
<keyword evidence="5" id="KW-0540">Nuclease</keyword>
<keyword evidence="9" id="KW-0378">Hydrolase</keyword>
<dbReference type="GO" id="GO:0003677">
    <property type="term" value="F:DNA binding"/>
    <property type="evidence" value="ECO:0007669"/>
    <property type="project" value="UniProtKB-KW"/>
</dbReference>
<evidence type="ECO:0000256" key="9">
    <source>
        <dbReference type="ARBA" id="ARBA00022801"/>
    </source>
</evidence>
<dbReference type="Pfam" id="PF13561">
    <property type="entry name" value="adh_short_C2"/>
    <property type="match status" value="1"/>
</dbReference>
<feature type="domain" description="CRESS-DNA virus Rep endonuclease" evidence="12">
    <location>
        <begin position="116"/>
        <end position="222"/>
    </location>
</feature>
<evidence type="ECO:0000256" key="6">
    <source>
        <dbReference type="ARBA" id="ARBA00022723"/>
    </source>
</evidence>
<keyword evidence="6" id="KW-0479">Metal-binding</keyword>
<keyword evidence="10" id="KW-0190">Covalent protein-DNA linkage</keyword>
<dbReference type="EMBL" id="QEFC01001457">
    <property type="protein sequence ID" value="KAE9457820.1"/>
    <property type="molecule type" value="Genomic_DNA"/>
</dbReference>
<dbReference type="PANTHER" id="PTHR42820">
    <property type="entry name" value="SHORT-CHAIN DEHYDROGENASE REDUCTASE"/>
    <property type="match status" value="1"/>
</dbReference>
<evidence type="ECO:0000256" key="3">
    <source>
        <dbReference type="ARBA" id="ARBA00022695"/>
    </source>
</evidence>
<sequence length="320" mass="34551">MVKRQVRGSIICTASAASVLGGLGPIAYNTSKHGLVGLVRAAASELGKHGIRVNCVSPYFVATPLAISGMSAMGINNASGIEALASSAGNLKGVALKAKHIAEAALFLASDESSVYVSGHNLVVDGGYTVVDNSIIFLLELLPSKPPSYIRVAEEHHDDGSPHVHCLIQFPYKFQTINRQFFDLTSAIGSEQYHGNYQAARDAATVNDYIAKEGVFVEHGEFIGRKQKSSADVVYREAISQDNTESALEVIRQGAPCDYVINFDKVKTNLNRIYKKPPTPYTNPFSDFENIPAIMTEWAHENIRDPAYETPAGPQQGPSP</sequence>
<dbReference type="Gene3D" id="3.40.50.720">
    <property type="entry name" value="NAD(P)-binding Rossmann-like Domain"/>
    <property type="match status" value="1"/>
</dbReference>
<evidence type="ECO:0000313" key="14">
    <source>
        <dbReference type="Proteomes" id="UP000428333"/>
    </source>
</evidence>
<dbReference type="OrthoDB" id="294295at2759"/>
<dbReference type="Pfam" id="PF08283">
    <property type="entry name" value="Gemini_AL1_M"/>
    <property type="match status" value="1"/>
</dbReference>
<dbReference type="PANTHER" id="PTHR42820:SF16">
    <property type="entry name" value="SHORT-CHAIN DEHYDROGENASE REDUCTASE 3B"/>
    <property type="match status" value="1"/>
</dbReference>
<keyword evidence="11" id="KW-0238">DNA-binding</keyword>
<dbReference type="GO" id="GO:0046872">
    <property type="term" value="F:metal ion binding"/>
    <property type="evidence" value="ECO:0007669"/>
    <property type="project" value="UniProtKB-KW"/>
</dbReference>
<name>A0A6A4LHG2_9ERIC</name>
<reference evidence="13 14" key="1">
    <citation type="journal article" date="2019" name="Genome Biol. Evol.">
        <title>The Rhododendron genome and chromosomal organization provide insight into shared whole-genome duplications across the heath family (Ericaceae).</title>
        <authorList>
            <person name="Soza V.L."/>
            <person name="Lindsley D."/>
            <person name="Waalkes A."/>
            <person name="Ramage E."/>
            <person name="Patwardhan R.P."/>
            <person name="Burton J.N."/>
            <person name="Adey A."/>
            <person name="Kumar A."/>
            <person name="Qiu R."/>
            <person name="Shendure J."/>
            <person name="Hall B."/>
        </authorList>
    </citation>
    <scope>NUCLEOTIDE SEQUENCE [LARGE SCALE GENOMIC DNA]</scope>
    <source>
        <strain evidence="13">RSF 1966-606</strain>
    </source>
</reference>
<evidence type="ECO:0000256" key="8">
    <source>
        <dbReference type="ARBA" id="ARBA00022759"/>
    </source>
</evidence>
<protein>
    <recommendedName>
        <fullName evidence="12">CRESS-DNA virus Rep endonuclease domain-containing protein</fullName>
    </recommendedName>
</protein>
<gene>
    <name evidence="13" type="ORF">C3L33_10250</name>
</gene>
<keyword evidence="2" id="KW-0808">Transferase</keyword>
<dbReference type="GO" id="GO:0016888">
    <property type="term" value="F:DNA endonuclease activity, producing 5'-phosphomonoesters"/>
    <property type="evidence" value="ECO:0007669"/>
    <property type="project" value="InterPro"/>
</dbReference>
<dbReference type="InterPro" id="IPR002347">
    <property type="entry name" value="SDR_fam"/>
</dbReference>
<evidence type="ECO:0000313" key="13">
    <source>
        <dbReference type="EMBL" id="KAE9457820.1"/>
    </source>
</evidence>
<dbReference type="GO" id="GO:0000166">
    <property type="term" value="F:nucleotide binding"/>
    <property type="evidence" value="ECO:0007669"/>
    <property type="project" value="UniProtKB-KW"/>
</dbReference>
<keyword evidence="4" id="KW-0235">DNA replication</keyword>
<dbReference type="PROSITE" id="PS52020">
    <property type="entry name" value="CRESS_DNA_REP"/>
    <property type="match status" value="1"/>
</dbReference>
<evidence type="ECO:0000256" key="10">
    <source>
        <dbReference type="ARBA" id="ARBA00023124"/>
    </source>
</evidence>
<evidence type="ECO:0000259" key="12">
    <source>
        <dbReference type="PROSITE" id="PS52020"/>
    </source>
</evidence>
<dbReference type="AlphaFoldDB" id="A0A6A4LHG2"/>
<keyword evidence="8" id="KW-0255">Endonuclease</keyword>
<dbReference type="InterPro" id="IPR049912">
    <property type="entry name" value="CRESS_DNA_REP"/>
</dbReference>
<dbReference type="Proteomes" id="UP000428333">
    <property type="component" value="Linkage Group LG06"/>
</dbReference>
<dbReference type="GO" id="GO:0016779">
    <property type="term" value="F:nucleotidyltransferase activity"/>
    <property type="evidence" value="ECO:0007669"/>
    <property type="project" value="UniProtKB-KW"/>
</dbReference>
<feature type="non-terminal residue" evidence="13">
    <location>
        <position position="1"/>
    </location>
</feature>
<keyword evidence="14" id="KW-1185">Reference proteome</keyword>
<dbReference type="PRINTS" id="PR00081">
    <property type="entry name" value="GDHRDH"/>
</dbReference>